<evidence type="ECO:0000313" key="2">
    <source>
        <dbReference type="Proteomes" id="UP001054252"/>
    </source>
</evidence>
<dbReference type="EMBL" id="BPVZ01000082">
    <property type="protein sequence ID" value="GKV29324.1"/>
    <property type="molecule type" value="Genomic_DNA"/>
</dbReference>
<gene>
    <name evidence="1" type="ORF">SLEP1_g38261</name>
</gene>
<sequence>MNGEKNDSDDTTVDISRWSRCKKPLPQKVMRSIRIPLPREHVEVIEENLEWEDVQWSQTGVWIAGKESTLAPVHYPSSN</sequence>
<keyword evidence="2" id="KW-1185">Reference proteome</keyword>
<protein>
    <submittedName>
        <fullName evidence="1">Uncharacterized protein</fullName>
    </submittedName>
</protein>
<reference evidence="1 2" key="1">
    <citation type="journal article" date="2021" name="Commun. Biol.">
        <title>The genome of Shorea leprosula (Dipterocarpaceae) highlights the ecological relevance of drought in aseasonal tropical rainforests.</title>
        <authorList>
            <person name="Ng K.K.S."/>
            <person name="Kobayashi M.J."/>
            <person name="Fawcett J.A."/>
            <person name="Hatakeyama M."/>
            <person name="Paape T."/>
            <person name="Ng C.H."/>
            <person name="Ang C.C."/>
            <person name="Tnah L.H."/>
            <person name="Lee C.T."/>
            <person name="Nishiyama T."/>
            <person name="Sese J."/>
            <person name="O'Brien M.J."/>
            <person name="Copetti D."/>
            <person name="Mohd Noor M.I."/>
            <person name="Ong R.C."/>
            <person name="Putra M."/>
            <person name="Sireger I.Z."/>
            <person name="Indrioko S."/>
            <person name="Kosugi Y."/>
            <person name="Izuno A."/>
            <person name="Isagi Y."/>
            <person name="Lee S.L."/>
            <person name="Shimizu K.K."/>
        </authorList>
    </citation>
    <scope>NUCLEOTIDE SEQUENCE [LARGE SCALE GENOMIC DNA]</scope>
    <source>
        <strain evidence="1">214</strain>
    </source>
</reference>
<name>A0AAV5KXL3_9ROSI</name>
<comment type="caution">
    <text evidence="1">The sequence shown here is derived from an EMBL/GenBank/DDBJ whole genome shotgun (WGS) entry which is preliminary data.</text>
</comment>
<accession>A0AAV5KXL3</accession>
<dbReference type="AlphaFoldDB" id="A0AAV5KXL3"/>
<proteinExistence type="predicted"/>
<organism evidence="1 2">
    <name type="scientific">Rubroshorea leprosula</name>
    <dbReference type="NCBI Taxonomy" id="152421"/>
    <lineage>
        <taxon>Eukaryota</taxon>
        <taxon>Viridiplantae</taxon>
        <taxon>Streptophyta</taxon>
        <taxon>Embryophyta</taxon>
        <taxon>Tracheophyta</taxon>
        <taxon>Spermatophyta</taxon>
        <taxon>Magnoliopsida</taxon>
        <taxon>eudicotyledons</taxon>
        <taxon>Gunneridae</taxon>
        <taxon>Pentapetalae</taxon>
        <taxon>rosids</taxon>
        <taxon>malvids</taxon>
        <taxon>Malvales</taxon>
        <taxon>Dipterocarpaceae</taxon>
        <taxon>Rubroshorea</taxon>
    </lineage>
</organism>
<dbReference type="Proteomes" id="UP001054252">
    <property type="component" value="Unassembled WGS sequence"/>
</dbReference>
<evidence type="ECO:0000313" key="1">
    <source>
        <dbReference type="EMBL" id="GKV29324.1"/>
    </source>
</evidence>